<organism evidence="2 3">
    <name type="scientific">Variibacter gotjawalensis</name>
    <dbReference type="NCBI Taxonomy" id="1333996"/>
    <lineage>
        <taxon>Bacteria</taxon>
        <taxon>Pseudomonadati</taxon>
        <taxon>Pseudomonadota</taxon>
        <taxon>Alphaproteobacteria</taxon>
        <taxon>Hyphomicrobiales</taxon>
        <taxon>Nitrobacteraceae</taxon>
        <taxon>Variibacter</taxon>
    </lineage>
</organism>
<evidence type="ECO:0000313" key="2">
    <source>
        <dbReference type="EMBL" id="BAT59463.1"/>
    </source>
</evidence>
<evidence type="ECO:0000256" key="1">
    <source>
        <dbReference type="SAM" id="Phobius"/>
    </source>
</evidence>
<feature type="transmembrane region" description="Helical" evidence="1">
    <location>
        <begin position="20"/>
        <end position="37"/>
    </location>
</feature>
<reference evidence="2 3" key="1">
    <citation type="submission" date="2015-08" db="EMBL/GenBank/DDBJ databases">
        <title>Investigation of the bacterial diversity of lava forest soil.</title>
        <authorList>
            <person name="Lee J.S."/>
        </authorList>
    </citation>
    <scope>NUCLEOTIDE SEQUENCE [LARGE SCALE GENOMIC DNA]</scope>
    <source>
        <strain evidence="2 3">GJW-30</strain>
    </source>
</reference>
<accession>A0A0S3PU41</accession>
<keyword evidence="1" id="KW-0472">Membrane</keyword>
<protein>
    <submittedName>
        <fullName evidence="2">Uncharacterized protein</fullName>
    </submittedName>
</protein>
<sequence>MRARATALYSRNVKATMQTTFAIISAILAVIAAVTWHRSATIWVPAPAGVDKGHVPGHGLYDDDSSGRRYDVIETIKAQSRWNRIASISAAGAAVFHGLTLLRFAL</sequence>
<dbReference type="AlphaFoldDB" id="A0A0S3PU41"/>
<name>A0A0S3PU41_9BRAD</name>
<keyword evidence="1" id="KW-0812">Transmembrane</keyword>
<dbReference type="Proteomes" id="UP000236884">
    <property type="component" value="Chromosome"/>
</dbReference>
<evidence type="ECO:0000313" key="3">
    <source>
        <dbReference type="Proteomes" id="UP000236884"/>
    </source>
</evidence>
<proteinExistence type="predicted"/>
<keyword evidence="1" id="KW-1133">Transmembrane helix</keyword>
<gene>
    <name evidence="2" type="ORF">GJW-30_1_01996</name>
</gene>
<keyword evidence="3" id="KW-1185">Reference proteome</keyword>
<dbReference type="EMBL" id="AP014946">
    <property type="protein sequence ID" value="BAT59463.1"/>
    <property type="molecule type" value="Genomic_DNA"/>
</dbReference>
<dbReference type="KEGG" id="vgo:GJW-30_1_01996"/>